<evidence type="ECO:0000256" key="3">
    <source>
        <dbReference type="ARBA" id="ARBA00012438"/>
    </source>
</evidence>
<gene>
    <name evidence="13" type="ORF">H6A60_10755</name>
</gene>
<evidence type="ECO:0000256" key="9">
    <source>
        <dbReference type="ARBA" id="ARBA00023136"/>
    </source>
</evidence>
<keyword evidence="7 13" id="KW-0418">Kinase</keyword>
<evidence type="ECO:0000313" key="13">
    <source>
        <dbReference type="EMBL" id="MBM6704952.1"/>
    </source>
</evidence>
<organism evidence="13 14">
    <name type="scientific">Sutterella massiliensis</name>
    <dbReference type="NCBI Taxonomy" id="1816689"/>
    <lineage>
        <taxon>Bacteria</taxon>
        <taxon>Pseudomonadati</taxon>
        <taxon>Pseudomonadota</taxon>
        <taxon>Betaproteobacteria</taxon>
        <taxon>Burkholderiales</taxon>
        <taxon>Sutterellaceae</taxon>
        <taxon>Sutterella</taxon>
    </lineage>
</organism>
<dbReference type="RefSeq" id="WP_205104488.1">
    <property type="nucleotide sequence ID" value="NZ_JACJJC010000030.1"/>
</dbReference>
<name>A0ABS2DUX6_9BURK</name>
<keyword evidence="5" id="KW-0808">Transferase</keyword>
<sequence length="452" mass="50261">MDSSNHTETKAESEHSAEKEGRAAAHRQHAAQRHGFGLAKRIALAFAALITIVAFAYSIAIRWSIEVAERHLVTNFLEELFVTAVDDLRAGHDLDLGSFCELYGSAPNIKPATEAMTGYKPGFNEITTDPAQFLFKGSWEKGELVLVCDQVGFEETEREIWFHAGSSVVVVFLISMLLGVFLSRLIMRPVERLSAEVRRSVHLIGTDRYRSIDPRLMTNDEMGELARTCDSAMHRLNEALKREKAFTGDVSHELRTPLAVIQSSAELLSMSDLGARQREQVERIVRYSNRMRELLTLFLHFARNGASSKLNADADTVKGLFALMDDVWRDKAAQKGIEFDIRTEATCPGTYSPVFLGTVLNNLVKNAVLYVPSGSRIVVTERKDGFTVEDNGPGIAPQERERIFRDFTRGANATGEGEGLGLSIAARVCDRMGWRIELLPSETGAHFRVTVV</sequence>
<dbReference type="Gene3D" id="3.30.565.10">
    <property type="entry name" value="Histidine kinase-like ATPase, C-terminal domain"/>
    <property type="match status" value="1"/>
</dbReference>
<proteinExistence type="predicted"/>
<dbReference type="EC" id="2.7.13.3" evidence="3"/>
<feature type="region of interest" description="Disordered" evidence="10">
    <location>
        <begin position="1"/>
        <end position="26"/>
    </location>
</feature>
<dbReference type="InterPro" id="IPR003594">
    <property type="entry name" value="HATPase_dom"/>
</dbReference>
<dbReference type="PANTHER" id="PTHR45436:SF16">
    <property type="entry name" value="HISTIDINE KINASE"/>
    <property type="match status" value="1"/>
</dbReference>
<dbReference type="InterPro" id="IPR050428">
    <property type="entry name" value="TCS_sensor_his_kinase"/>
</dbReference>
<dbReference type="SUPFAM" id="SSF55874">
    <property type="entry name" value="ATPase domain of HSP90 chaperone/DNA topoisomerase II/histidine kinase"/>
    <property type="match status" value="1"/>
</dbReference>
<keyword evidence="6 11" id="KW-0812">Transmembrane</keyword>
<dbReference type="PROSITE" id="PS50109">
    <property type="entry name" value="HIS_KIN"/>
    <property type="match status" value="1"/>
</dbReference>
<evidence type="ECO:0000256" key="4">
    <source>
        <dbReference type="ARBA" id="ARBA00022553"/>
    </source>
</evidence>
<dbReference type="CDD" id="cd00082">
    <property type="entry name" value="HisKA"/>
    <property type="match status" value="1"/>
</dbReference>
<evidence type="ECO:0000256" key="8">
    <source>
        <dbReference type="ARBA" id="ARBA00022989"/>
    </source>
</evidence>
<evidence type="ECO:0000256" key="6">
    <source>
        <dbReference type="ARBA" id="ARBA00022692"/>
    </source>
</evidence>
<evidence type="ECO:0000256" key="1">
    <source>
        <dbReference type="ARBA" id="ARBA00000085"/>
    </source>
</evidence>
<dbReference type="SMART" id="SM00388">
    <property type="entry name" value="HisKA"/>
    <property type="match status" value="1"/>
</dbReference>
<dbReference type="InterPro" id="IPR036890">
    <property type="entry name" value="HATPase_C_sf"/>
</dbReference>
<dbReference type="SMART" id="SM00387">
    <property type="entry name" value="HATPase_c"/>
    <property type="match status" value="1"/>
</dbReference>
<dbReference type="EMBL" id="JACJJC010000030">
    <property type="protein sequence ID" value="MBM6704952.1"/>
    <property type="molecule type" value="Genomic_DNA"/>
</dbReference>
<dbReference type="SUPFAM" id="SSF47384">
    <property type="entry name" value="Homodimeric domain of signal transducing histidine kinase"/>
    <property type="match status" value="1"/>
</dbReference>
<keyword evidence="14" id="KW-1185">Reference proteome</keyword>
<dbReference type="Gene3D" id="1.10.287.130">
    <property type="match status" value="1"/>
</dbReference>
<feature type="compositionally biased region" description="Basic and acidic residues" evidence="10">
    <location>
        <begin position="1"/>
        <end position="23"/>
    </location>
</feature>
<dbReference type="InterPro" id="IPR036097">
    <property type="entry name" value="HisK_dim/P_sf"/>
</dbReference>
<evidence type="ECO:0000256" key="10">
    <source>
        <dbReference type="SAM" id="MobiDB-lite"/>
    </source>
</evidence>
<dbReference type="Gene3D" id="6.10.340.10">
    <property type="match status" value="1"/>
</dbReference>
<comment type="caution">
    <text evidence="13">The sequence shown here is derived from an EMBL/GenBank/DDBJ whole genome shotgun (WGS) entry which is preliminary data.</text>
</comment>
<dbReference type="InterPro" id="IPR003661">
    <property type="entry name" value="HisK_dim/P_dom"/>
</dbReference>
<evidence type="ECO:0000256" key="7">
    <source>
        <dbReference type="ARBA" id="ARBA00022777"/>
    </source>
</evidence>
<feature type="domain" description="Histidine kinase" evidence="12">
    <location>
        <begin position="249"/>
        <end position="452"/>
    </location>
</feature>
<keyword evidence="8 11" id="KW-1133">Transmembrane helix</keyword>
<comment type="subcellular location">
    <subcellularLocation>
        <location evidence="2">Membrane</location>
    </subcellularLocation>
</comment>
<evidence type="ECO:0000259" key="12">
    <source>
        <dbReference type="PROSITE" id="PS50109"/>
    </source>
</evidence>
<keyword evidence="4" id="KW-0597">Phosphoprotein</keyword>
<feature type="transmembrane region" description="Helical" evidence="11">
    <location>
        <begin position="160"/>
        <end position="182"/>
    </location>
</feature>
<dbReference type="InterPro" id="IPR004358">
    <property type="entry name" value="Sig_transdc_His_kin-like_C"/>
</dbReference>
<dbReference type="GO" id="GO:0016301">
    <property type="term" value="F:kinase activity"/>
    <property type="evidence" value="ECO:0007669"/>
    <property type="project" value="UniProtKB-KW"/>
</dbReference>
<accession>A0ABS2DUX6</accession>
<dbReference type="PRINTS" id="PR00344">
    <property type="entry name" value="BCTRLSENSOR"/>
</dbReference>
<comment type="catalytic activity">
    <reaction evidence="1">
        <text>ATP + protein L-histidine = ADP + protein N-phospho-L-histidine.</text>
        <dbReference type="EC" id="2.7.13.3"/>
    </reaction>
</comment>
<protein>
    <recommendedName>
        <fullName evidence="3">histidine kinase</fullName>
        <ecNumber evidence="3">2.7.13.3</ecNumber>
    </recommendedName>
</protein>
<dbReference type="InterPro" id="IPR005467">
    <property type="entry name" value="His_kinase_dom"/>
</dbReference>
<dbReference type="PANTHER" id="PTHR45436">
    <property type="entry name" value="SENSOR HISTIDINE KINASE YKOH"/>
    <property type="match status" value="1"/>
</dbReference>
<dbReference type="Pfam" id="PF00512">
    <property type="entry name" value="HisKA"/>
    <property type="match status" value="1"/>
</dbReference>
<evidence type="ECO:0000256" key="2">
    <source>
        <dbReference type="ARBA" id="ARBA00004370"/>
    </source>
</evidence>
<keyword evidence="9 11" id="KW-0472">Membrane</keyword>
<dbReference type="Proteomes" id="UP000715095">
    <property type="component" value="Unassembled WGS sequence"/>
</dbReference>
<feature type="non-terminal residue" evidence="13">
    <location>
        <position position="452"/>
    </location>
</feature>
<dbReference type="Pfam" id="PF02518">
    <property type="entry name" value="HATPase_c"/>
    <property type="match status" value="1"/>
</dbReference>
<reference evidence="13 14" key="1">
    <citation type="journal article" date="2021" name="Sci. Rep.">
        <title>The distribution of antibiotic resistance genes in chicken gut microbiota commensals.</title>
        <authorList>
            <person name="Juricova H."/>
            <person name="Matiasovicova J."/>
            <person name="Kubasova T."/>
            <person name="Cejkova D."/>
            <person name="Rychlik I."/>
        </authorList>
    </citation>
    <scope>NUCLEOTIDE SEQUENCE [LARGE SCALE GENOMIC DNA]</scope>
    <source>
        <strain evidence="13 14">An829</strain>
    </source>
</reference>
<evidence type="ECO:0000313" key="14">
    <source>
        <dbReference type="Proteomes" id="UP000715095"/>
    </source>
</evidence>
<evidence type="ECO:0000256" key="11">
    <source>
        <dbReference type="SAM" id="Phobius"/>
    </source>
</evidence>
<evidence type="ECO:0000256" key="5">
    <source>
        <dbReference type="ARBA" id="ARBA00022679"/>
    </source>
</evidence>
<feature type="transmembrane region" description="Helical" evidence="11">
    <location>
        <begin position="42"/>
        <end position="65"/>
    </location>
</feature>